<gene>
    <name evidence="2" type="ORF">AUC44_05595</name>
</gene>
<protein>
    <recommendedName>
        <fullName evidence="4">Lipoprotein</fullName>
    </recommendedName>
</protein>
<dbReference type="Proteomes" id="UP000060071">
    <property type="component" value="Chromosome"/>
</dbReference>
<dbReference type="EMBL" id="CP013910">
    <property type="protein sequence ID" value="ALW88431.1"/>
    <property type="molecule type" value="Genomic_DNA"/>
</dbReference>
<evidence type="ECO:0000256" key="1">
    <source>
        <dbReference type="SAM" id="SignalP"/>
    </source>
</evidence>
<evidence type="ECO:0000313" key="3">
    <source>
        <dbReference type="Proteomes" id="UP000060071"/>
    </source>
</evidence>
<sequence length="184" mass="18702">MMPRAARPLLALLSCTLIAGCGLIPTPSVDVKDARLDLPSSGALSGKVVYLQRDSLAGSSVPAALQQITVRGVATYRTGGLGTLRAVDMYVRTDLTTLPATCTRYAATPTAPGMVVCEAAGESVQAIGQLTLTAGQGAPFTLGGPALDAAAKAGHGFFGMRFGDGQSVFGDTLDLTGMKASARL</sequence>
<reference evidence="2 3" key="1">
    <citation type="submission" date="2015-12" db="EMBL/GenBank/DDBJ databases">
        <authorList>
            <person name="Kim M.K."/>
            <person name="Srinivasan S."/>
            <person name="Lee J.-J."/>
            <person name="Kim K."/>
        </authorList>
    </citation>
    <scope>NUCLEOTIDE SEQUENCE [LARGE SCALE GENOMIC DNA]</scope>
    <source>
        <strain evidence="2 3">BM2</strain>
    </source>
</reference>
<dbReference type="RefSeq" id="WP_062157761.1">
    <property type="nucleotide sequence ID" value="NZ_CP013910.1"/>
</dbReference>
<organism evidence="2 3">
    <name type="scientific">Deinococcus actinosclerus</name>
    <dbReference type="NCBI Taxonomy" id="1768108"/>
    <lineage>
        <taxon>Bacteria</taxon>
        <taxon>Thermotogati</taxon>
        <taxon>Deinococcota</taxon>
        <taxon>Deinococci</taxon>
        <taxon>Deinococcales</taxon>
        <taxon>Deinococcaceae</taxon>
        <taxon>Deinococcus</taxon>
    </lineage>
</organism>
<proteinExistence type="predicted"/>
<evidence type="ECO:0008006" key="4">
    <source>
        <dbReference type="Google" id="ProtNLM"/>
    </source>
</evidence>
<keyword evidence="1" id="KW-0732">Signal</keyword>
<name>A0ABM5X433_9DEIO</name>
<keyword evidence="3" id="KW-1185">Reference proteome</keyword>
<evidence type="ECO:0000313" key="2">
    <source>
        <dbReference type="EMBL" id="ALW88431.1"/>
    </source>
</evidence>
<feature type="chain" id="PRO_5045271835" description="Lipoprotein" evidence="1">
    <location>
        <begin position="20"/>
        <end position="184"/>
    </location>
</feature>
<dbReference type="PROSITE" id="PS51257">
    <property type="entry name" value="PROKAR_LIPOPROTEIN"/>
    <property type="match status" value="1"/>
</dbReference>
<feature type="signal peptide" evidence="1">
    <location>
        <begin position="1"/>
        <end position="19"/>
    </location>
</feature>
<accession>A0ABM5X433</accession>